<feature type="domain" description="Inositol polyphosphate-related phosphatase" evidence="2">
    <location>
        <begin position="942"/>
        <end position="1284"/>
    </location>
</feature>
<dbReference type="PANTHER" id="PTHR11200:SF240">
    <property type="entry name" value="INOSITOL POLYPHOSPHATE 5-PHOSPHATASE C9G1.10C-RELATED"/>
    <property type="match status" value="1"/>
</dbReference>
<keyword evidence="4" id="KW-1185">Reference proteome</keyword>
<gene>
    <name evidence="3" type="ORF">Sste5346_004546</name>
</gene>
<feature type="compositionally biased region" description="Low complexity" evidence="1">
    <location>
        <begin position="191"/>
        <end position="209"/>
    </location>
</feature>
<proteinExistence type="predicted"/>
<dbReference type="InterPro" id="IPR000300">
    <property type="entry name" value="IPPc"/>
</dbReference>
<sequence>MPPPPDEEGPDGSSIKPVSSLRARFENMGKPVAPVAGSPAIVSPHPSPLPTTPLSRPISPAPKPDRLRGPGPGTGPASPVLGGSDGPFSPAPPPPKPKPRDPSGTTTITTAHSPTWAASTADSNSNIGGLSLAGNPAFLRPSNRLGPPPPLSPRPIAPPSLLVQPPQSPPKGRAGNLAPSAADSSNFFLNPDSVVKVPLSPSSSPRLPKIASRPHSPTAPTLDARRSPRLSPSQPPSPPPPRRSAELKRERDQRDTVRDMAPVAVAVVAREVSHKAAPPPINRSDKPKIPSQQFTQPNPFVLPRAPTSPAAVSTAGSPPGNRSTADKLSPFSTPPSSSESVDEDQPPMLPARPARPRSQLPPVERSTSKQRPRSMAVPPTSDLASAGHNPFGNRMQDKIPNGIGSRGPLSPQITGNGHIGGDVNGHHDNDDRSARPPLPSRPTGGATHVQPARAQIPATTRLPPKPPRPGQDNNGPANGGTTNDGGVSGYDGQTLPPGLAKRVVSNPTTSTQQFPPPPTRTQHGRSMTVDHRALSKYQNDFRGSNTSLVSGPGGGLASIHSGTSSPSDIASRSTDALLALNSSSKPLDNPAAAFPDATNINRRPPFAKQGLSEISTRLDCRQVDICGQRVVTTGQLTRVWSLVDGELQMSLAHGEGIRATCVAFKPGAHVDDEGLRVWIGNITGELIEADIATQSVVASRPAAHARHEIIRIHRHCNELWTMCDGGALYVWGPTEEAGGVPTLANAQHQSYRLPRGHTFSMVVGDELWHASGKELRVFLPTVDGTAQFQVLLRALIQDGAGEITSGTVLLSEPDKVYLGHSDGKVSIYSRTDYSCLGMVNLGSYKVNTLASAGPYIWAGFNTGHLSVYDPACSPWLVKKDWAAHDNPVVRLVSDRASPYRTGQMQVVSLGADNMLRIWDGLLQDDWLEEAMQTRDKAYCDFNTIKAHVMTWNAGASTPGSLRYSDEDAAFMQNMLRDSGSPDIFVFGFQELVDLEDKTATAKRILKVKKKEGSDQERMSHQYRDWRDFLVRCLDDFMNGELYYLLQTAHMVGLFTCIFVKADLRDRIRNVAITEVKRGMGGLHGNKGAVAIRFLLDNTSMCFVNCHLAAGQSQAASRHNDAAAILDSTGLPMERDPNVRIDSYIGGGDGTMILDHELCILNGDLNYRIDTMSRDTVVTAVKAGNLAKLLDRDQLLVARRRNAGFRLRAFDELPLRFDPTYKYDVGTDNYDSSEKKRSPAWCDRLLYRGGHGARVRQLNYRRHEVRVSDHRPVTGCFEFTVKHIDPKRRAVAWMECQQHLEDHRDQVCHQEKMYYLTHIIGYDEATSEDLIRERTKRRVRRSPSRHRD</sequence>
<dbReference type="SUPFAM" id="SSF50978">
    <property type="entry name" value="WD40 repeat-like"/>
    <property type="match status" value="1"/>
</dbReference>
<accession>A0ABR3Z8D5</accession>
<comment type="caution">
    <text evidence="3">The sequence shown here is derived from an EMBL/GenBank/DDBJ whole genome shotgun (WGS) entry which is preliminary data.</text>
</comment>
<feature type="compositionally biased region" description="Low complexity" evidence="1">
    <location>
        <begin position="329"/>
        <end position="339"/>
    </location>
</feature>
<dbReference type="SUPFAM" id="SSF56219">
    <property type="entry name" value="DNase I-like"/>
    <property type="match status" value="1"/>
</dbReference>
<dbReference type="InterPro" id="IPR036691">
    <property type="entry name" value="Endo/exonu/phosph_ase_sf"/>
</dbReference>
<dbReference type="InterPro" id="IPR036322">
    <property type="entry name" value="WD40_repeat_dom_sf"/>
</dbReference>
<feature type="region of interest" description="Disordered" evidence="1">
    <location>
        <begin position="1"/>
        <end position="527"/>
    </location>
</feature>
<dbReference type="PANTHER" id="PTHR11200">
    <property type="entry name" value="INOSITOL 5-PHOSPHATASE"/>
    <property type="match status" value="1"/>
</dbReference>
<reference evidence="3 4" key="1">
    <citation type="journal article" date="2024" name="IMA Fungus">
        <title>IMA Genome - F19 : A genome assembly and annotation guide to empower mycologists, including annotated draft genome sequences of Ceratocystis pirilliformis, Diaporthe australafricana, Fusarium ophioides, Paecilomyces lecythidis, and Sporothrix stenoceras.</title>
        <authorList>
            <person name="Aylward J."/>
            <person name="Wilson A.M."/>
            <person name="Visagie C.M."/>
            <person name="Spraker J."/>
            <person name="Barnes I."/>
            <person name="Buitendag C."/>
            <person name="Ceriani C."/>
            <person name="Del Mar Angel L."/>
            <person name="du Plessis D."/>
            <person name="Fuchs T."/>
            <person name="Gasser K."/>
            <person name="Kramer D."/>
            <person name="Li W."/>
            <person name="Munsamy K."/>
            <person name="Piso A."/>
            <person name="Price J.L."/>
            <person name="Sonnekus B."/>
            <person name="Thomas C."/>
            <person name="van der Nest A."/>
            <person name="van Dijk A."/>
            <person name="van Heerden A."/>
            <person name="van Vuuren N."/>
            <person name="Yilmaz N."/>
            <person name="Duong T.A."/>
            <person name="van der Merwe N.A."/>
            <person name="Wingfield M.J."/>
            <person name="Wingfield B.D."/>
        </authorList>
    </citation>
    <scope>NUCLEOTIDE SEQUENCE [LARGE SCALE GENOMIC DNA]</scope>
    <source>
        <strain evidence="3 4">CMW 5346</strain>
    </source>
</reference>
<feature type="compositionally biased region" description="Polar residues" evidence="1">
    <location>
        <begin position="560"/>
        <end position="570"/>
    </location>
</feature>
<feature type="compositionally biased region" description="Acidic residues" evidence="1">
    <location>
        <begin position="1"/>
        <end position="10"/>
    </location>
</feature>
<feature type="compositionally biased region" description="Polar residues" evidence="1">
    <location>
        <begin position="471"/>
        <end position="481"/>
    </location>
</feature>
<evidence type="ECO:0000313" key="3">
    <source>
        <dbReference type="EMBL" id="KAL1896512.1"/>
    </source>
</evidence>
<organism evidence="3 4">
    <name type="scientific">Sporothrix stenoceras</name>
    <dbReference type="NCBI Taxonomy" id="5173"/>
    <lineage>
        <taxon>Eukaryota</taxon>
        <taxon>Fungi</taxon>
        <taxon>Dikarya</taxon>
        <taxon>Ascomycota</taxon>
        <taxon>Pezizomycotina</taxon>
        <taxon>Sordariomycetes</taxon>
        <taxon>Sordariomycetidae</taxon>
        <taxon>Ophiostomatales</taxon>
        <taxon>Ophiostomataceae</taxon>
        <taxon>Sporothrix</taxon>
    </lineage>
</organism>
<evidence type="ECO:0000256" key="1">
    <source>
        <dbReference type="SAM" id="MobiDB-lite"/>
    </source>
</evidence>
<feature type="compositionally biased region" description="Basic and acidic residues" evidence="1">
    <location>
        <begin position="424"/>
        <end position="434"/>
    </location>
</feature>
<dbReference type="SMART" id="SM00128">
    <property type="entry name" value="IPPc"/>
    <property type="match status" value="1"/>
</dbReference>
<dbReference type="Gene3D" id="2.130.10.10">
    <property type="entry name" value="YVTN repeat-like/Quinoprotein amine dehydrogenase"/>
    <property type="match status" value="1"/>
</dbReference>
<feature type="compositionally biased region" description="Pro residues" evidence="1">
    <location>
        <begin position="233"/>
        <end position="242"/>
    </location>
</feature>
<feature type="compositionally biased region" description="Basic and acidic residues" evidence="1">
    <location>
        <begin position="243"/>
        <end position="258"/>
    </location>
</feature>
<evidence type="ECO:0000259" key="2">
    <source>
        <dbReference type="SMART" id="SM00128"/>
    </source>
</evidence>
<name>A0ABR3Z8D5_9PEZI</name>
<dbReference type="Proteomes" id="UP001583186">
    <property type="component" value="Unassembled WGS sequence"/>
</dbReference>
<dbReference type="InterPro" id="IPR046985">
    <property type="entry name" value="IP5"/>
</dbReference>
<feature type="compositionally biased region" description="Polar residues" evidence="1">
    <location>
        <begin position="310"/>
        <end position="323"/>
    </location>
</feature>
<dbReference type="Gene3D" id="3.60.10.10">
    <property type="entry name" value="Endonuclease/exonuclease/phosphatase"/>
    <property type="match status" value="1"/>
</dbReference>
<dbReference type="InterPro" id="IPR015943">
    <property type="entry name" value="WD40/YVTN_repeat-like_dom_sf"/>
</dbReference>
<feature type="compositionally biased region" description="Polar residues" evidence="1">
    <location>
        <begin position="105"/>
        <end position="128"/>
    </location>
</feature>
<protein>
    <recommendedName>
        <fullName evidence="2">Inositol polyphosphate-related phosphatase domain-containing protein</fullName>
    </recommendedName>
</protein>
<dbReference type="Pfam" id="PF22669">
    <property type="entry name" value="Exo_endo_phos2"/>
    <property type="match status" value="1"/>
</dbReference>
<feature type="compositionally biased region" description="Pro residues" evidence="1">
    <location>
        <begin position="146"/>
        <end position="158"/>
    </location>
</feature>
<evidence type="ECO:0000313" key="4">
    <source>
        <dbReference type="Proteomes" id="UP001583186"/>
    </source>
</evidence>
<dbReference type="EMBL" id="JAWCUI010000022">
    <property type="protein sequence ID" value="KAL1896512.1"/>
    <property type="molecule type" value="Genomic_DNA"/>
</dbReference>
<feature type="region of interest" description="Disordered" evidence="1">
    <location>
        <begin position="541"/>
        <end position="570"/>
    </location>
</feature>